<dbReference type="PANTHER" id="PTHR24637:SF377">
    <property type="entry name" value="COLLAGEN TYPE IX ALPHA 1 CHAIN"/>
    <property type="match status" value="1"/>
</dbReference>
<feature type="compositionally biased region" description="Pro residues" evidence="1">
    <location>
        <begin position="41"/>
        <end position="59"/>
    </location>
</feature>
<sequence>MPGLSGPPGQPGAPGNQGDAGWPGPPGQPGGPGSPGALGPPGLPGPQGPPGPPGPPGPQGPQGIPGSALIPQIVVLPMLERYFYTTAAPVPLDPPLVINAGQFTDNSGAPVTSIMDVTPSGYSRLYINGIVQEAAIYSVTSTALTISSPGDLLQAGTPVLLEVLRFDAAVLP</sequence>
<dbReference type="AlphaFoldDB" id="A0A268EPK9"/>
<feature type="region of interest" description="Disordered" evidence="1">
    <location>
        <begin position="1"/>
        <end position="66"/>
    </location>
</feature>
<organism evidence="3 4">
    <name type="scientific">Paenibacillus campinasensis</name>
    <dbReference type="NCBI Taxonomy" id="66347"/>
    <lineage>
        <taxon>Bacteria</taxon>
        <taxon>Bacillati</taxon>
        <taxon>Bacillota</taxon>
        <taxon>Bacilli</taxon>
        <taxon>Bacillales</taxon>
        <taxon>Paenibacillaceae</taxon>
        <taxon>Paenibacillus</taxon>
    </lineage>
</organism>
<proteinExistence type="predicted"/>
<dbReference type="Pfam" id="PF01391">
    <property type="entry name" value="Collagen"/>
    <property type="match status" value="1"/>
</dbReference>
<name>A0A268EPK9_9BACL</name>
<feature type="compositionally biased region" description="Low complexity" evidence="1">
    <location>
        <begin position="13"/>
        <end position="22"/>
    </location>
</feature>
<dbReference type="Pfam" id="PF13799">
    <property type="entry name" value="DUF4183"/>
    <property type="match status" value="1"/>
</dbReference>
<dbReference type="InterPro" id="IPR025237">
    <property type="entry name" value="DUF4183"/>
</dbReference>
<dbReference type="PANTHER" id="PTHR24637">
    <property type="entry name" value="COLLAGEN"/>
    <property type="match status" value="1"/>
</dbReference>
<dbReference type="EMBL" id="NPBY01000048">
    <property type="protein sequence ID" value="PAD75036.1"/>
    <property type="molecule type" value="Genomic_DNA"/>
</dbReference>
<dbReference type="Proteomes" id="UP000215596">
    <property type="component" value="Unassembled WGS sequence"/>
</dbReference>
<evidence type="ECO:0000259" key="2">
    <source>
        <dbReference type="Pfam" id="PF13799"/>
    </source>
</evidence>
<reference evidence="3 4" key="1">
    <citation type="submission" date="2017-07" db="EMBL/GenBank/DDBJ databases">
        <title>Isolation and whole genome analysis of endospore-forming bacteria from heroin.</title>
        <authorList>
            <person name="Kalinowski J."/>
            <person name="Ahrens B."/>
            <person name="Al-Dilaimi A."/>
            <person name="Winkler A."/>
            <person name="Wibberg D."/>
            <person name="Schleenbecker U."/>
            <person name="Ruckert C."/>
            <person name="Wolfel R."/>
            <person name="Grass G."/>
        </authorList>
    </citation>
    <scope>NUCLEOTIDE SEQUENCE [LARGE SCALE GENOMIC DNA]</scope>
    <source>
        <strain evidence="3 4">7537-G1</strain>
    </source>
</reference>
<dbReference type="RefSeq" id="WP_095266287.1">
    <property type="nucleotide sequence ID" value="NZ_NPBY01000048.1"/>
</dbReference>
<dbReference type="InterPro" id="IPR008160">
    <property type="entry name" value="Collagen"/>
</dbReference>
<evidence type="ECO:0000313" key="3">
    <source>
        <dbReference type="EMBL" id="PAD75036.1"/>
    </source>
</evidence>
<evidence type="ECO:0000313" key="4">
    <source>
        <dbReference type="Proteomes" id="UP000215596"/>
    </source>
</evidence>
<accession>A0A268EPK9</accession>
<dbReference type="OrthoDB" id="2476785at2"/>
<evidence type="ECO:0000256" key="1">
    <source>
        <dbReference type="SAM" id="MobiDB-lite"/>
    </source>
</evidence>
<feature type="domain" description="DUF4183" evidence="2">
    <location>
        <begin position="102"/>
        <end position="163"/>
    </location>
</feature>
<gene>
    <name evidence="3" type="ORF">CHH67_16405</name>
</gene>
<comment type="caution">
    <text evidence="3">The sequence shown here is derived from an EMBL/GenBank/DDBJ whole genome shotgun (WGS) entry which is preliminary data.</text>
</comment>
<protein>
    <recommendedName>
        <fullName evidence="2">DUF4183 domain-containing protein</fullName>
    </recommendedName>
</protein>